<dbReference type="Proteomes" id="UP001501433">
    <property type="component" value="Unassembled WGS sequence"/>
</dbReference>
<feature type="chain" id="PRO_5045196128" description="Endonuclease I" evidence="4">
    <location>
        <begin position="18"/>
        <end position="298"/>
    </location>
</feature>
<evidence type="ECO:0000256" key="3">
    <source>
        <dbReference type="ARBA" id="ARBA00022801"/>
    </source>
</evidence>
<accession>A0ABP9CS28</accession>
<keyword evidence="2" id="KW-0540">Nuclease</keyword>
<evidence type="ECO:0008006" key="7">
    <source>
        <dbReference type="Google" id="ProtNLM"/>
    </source>
</evidence>
<dbReference type="EMBL" id="BAABJW010000005">
    <property type="protein sequence ID" value="GAA4817377.1"/>
    <property type="molecule type" value="Genomic_DNA"/>
</dbReference>
<keyword evidence="6" id="KW-1185">Reference proteome</keyword>
<dbReference type="PANTHER" id="PTHR33607">
    <property type="entry name" value="ENDONUCLEASE-1"/>
    <property type="match status" value="1"/>
</dbReference>
<evidence type="ECO:0000313" key="5">
    <source>
        <dbReference type="EMBL" id="GAA4817377.1"/>
    </source>
</evidence>
<keyword evidence="3" id="KW-0378">Hydrolase</keyword>
<dbReference type="InterPro" id="IPR007346">
    <property type="entry name" value="Endonuclease-I"/>
</dbReference>
<dbReference type="PANTHER" id="PTHR33607:SF2">
    <property type="entry name" value="ENDONUCLEASE-1"/>
    <property type="match status" value="1"/>
</dbReference>
<feature type="signal peptide" evidence="4">
    <location>
        <begin position="1"/>
        <end position="17"/>
    </location>
</feature>
<comment type="caution">
    <text evidence="5">The sequence shown here is derived from an EMBL/GenBank/DDBJ whole genome shotgun (WGS) entry which is preliminary data.</text>
</comment>
<evidence type="ECO:0000256" key="1">
    <source>
        <dbReference type="ARBA" id="ARBA00006429"/>
    </source>
</evidence>
<reference evidence="6" key="1">
    <citation type="journal article" date="2019" name="Int. J. Syst. Evol. Microbiol.">
        <title>The Global Catalogue of Microorganisms (GCM) 10K type strain sequencing project: providing services to taxonomists for standard genome sequencing and annotation.</title>
        <authorList>
            <consortium name="The Broad Institute Genomics Platform"/>
            <consortium name="The Broad Institute Genome Sequencing Center for Infectious Disease"/>
            <person name="Wu L."/>
            <person name="Ma J."/>
        </authorList>
    </citation>
    <scope>NUCLEOTIDE SEQUENCE [LARGE SCALE GENOMIC DNA]</scope>
    <source>
        <strain evidence="6">JCM 18325</strain>
    </source>
</reference>
<dbReference type="Pfam" id="PF04231">
    <property type="entry name" value="Endonuclease_1"/>
    <property type="match status" value="1"/>
</dbReference>
<evidence type="ECO:0000256" key="4">
    <source>
        <dbReference type="SAM" id="SignalP"/>
    </source>
</evidence>
<comment type="similarity">
    <text evidence="1">Belongs to the EndA/NucM nuclease family.</text>
</comment>
<dbReference type="InterPro" id="IPR044925">
    <property type="entry name" value="His-Me_finger_sf"/>
</dbReference>
<sequence>MKQFYLLFLFISVLSFAQLTPPTKLQAYYSGVDFSLTGNNLYNDLAFEVIASHTTFLTYSQRHNYLYDADEDLSNTSNVILIYSGESRNENEYESGSNTYLPQTFNTEHVYPRSLLDNSNAEADLHLLRSCDISTNSSRGNDPFTSGSGNYGSTGGAWYPGDDWRGDVARIIMYVNLRYNEPFSDVGNLNLFLEWNAIDPVSPLEDQRNSVISAVQGVRNPFIDNPYLATVIWGGTLAENRWSTLSVNNVSNSPLKLYPNPVKGNEVYIVSNQEILVEVFNILGKKVKTQSMTSNQKN</sequence>
<protein>
    <recommendedName>
        <fullName evidence="7">Endonuclease I</fullName>
    </recommendedName>
</protein>
<name>A0ABP9CS28_9FLAO</name>
<organism evidence="5 6">
    <name type="scientific">Litoribaculum gwangyangense</name>
    <dbReference type="NCBI Taxonomy" id="1130722"/>
    <lineage>
        <taxon>Bacteria</taxon>
        <taxon>Pseudomonadati</taxon>
        <taxon>Bacteroidota</taxon>
        <taxon>Flavobacteriia</taxon>
        <taxon>Flavobacteriales</taxon>
        <taxon>Flavobacteriaceae</taxon>
        <taxon>Litoribaculum</taxon>
    </lineage>
</organism>
<proteinExistence type="inferred from homology"/>
<dbReference type="SUPFAM" id="SSF54060">
    <property type="entry name" value="His-Me finger endonucleases"/>
    <property type="match status" value="1"/>
</dbReference>
<gene>
    <name evidence="5" type="ORF">GCM10023330_27590</name>
</gene>
<keyword evidence="4" id="KW-0732">Signal</keyword>
<evidence type="ECO:0000256" key="2">
    <source>
        <dbReference type="ARBA" id="ARBA00022722"/>
    </source>
</evidence>
<evidence type="ECO:0000313" key="6">
    <source>
        <dbReference type="Proteomes" id="UP001501433"/>
    </source>
</evidence>
<dbReference type="RefSeq" id="WP_345277821.1">
    <property type="nucleotide sequence ID" value="NZ_BAABJW010000005.1"/>
</dbReference>